<evidence type="ECO:0000313" key="2">
    <source>
        <dbReference type="Proteomes" id="UP000663720"/>
    </source>
</evidence>
<accession>A0A975BCT5</accession>
<proteinExistence type="predicted"/>
<reference evidence="1" key="1">
    <citation type="journal article" date="2021" name="Microb. Physiol.">
        <title>Proteogenomic Insights into the Physiology of Marine, Sulfate-Reducing, Filamentous Desulfonema limicola and Desulfonema magnum.</title>
        <authorList>
            <person name="Schnaars V."/>
            <person name="Wohlbrand L."/>
            <person name="Scheve S."/>
            <person name="Hinrichs C."/>
            <person name="Reinhardt R."/>
            <person name="Rabus R."/>
        </authorList>
    </citation>
    <scope>NUCLEOTIDE SEQUENCE</scope>
    <source>
        <strain evidence="1">5ac10</strain>
    </source>
</reference>
<dbReference type="AlphaFoldDB" id="A0A975BCT5"/>
<sequence>MQSILNSNPVKRNFHIKYHFISSKHYVIVVDNNIFFKFSRD</sequence>
<gene>
    <name evidence="1" type="ORF">dnl_54040</name>
</gene>
<keyword evidence="2" id="KW-1185">Reference proteome</keyword>
<name>A0A975BCT5_9BACT</name>
<dbReference type="Proteomes" id="UP000663720">
    <property type="component" value="Chromosome"/>
</dbReference>
<evidence type="ECO:0000313" key="1">
    <source>
        <dbReference type="EMBL" id="QTA83011.1"/>
    </source>
</evidence>
<protein>
    <submittedName>
        <fullName evidence="1">Uncharacterized protein</fullName>
    </submittedName>
</protein>
<dbReference type="EMBL" id="CP061799">
    <property type="protein sequence ID" value="QTA83011.1"/>
    <property type="molecule type" value="Genomic_DNA"/>
</dbReference>
<dbReference type="KEGG" id="dli:dnl_54040"/>
<organism evidence="1 2">
    <name type="scientific">Desulfonema limicola</name>
    <dbReference type="NCBI Taxonomy" id="45656"/>
    <lineage>
        <taxon>Bacteria</taxon>
        <taxon>Pseudomonadati</taxon>
        <taxon>Thermodesulfobacteriota</taxon>
        <taxon>Desulfobacteria</taxon>
        <taxon>Desulfobacterales</taxon>
        <taxon>Desulfococcaceae</taxon>
        <taxon>Desulfonema</taxon>
    </lineage>
</organism>